<dbReference type="PANTHER" id="PTHR46112">
    <property type="entry name" value="AMINOPEPTIDASE"/>
    <property type="match status" value="1"/>
</dbReference>
<dbReference type="InterPro" id="IPR036005">
    <property type="entry name" value="Creatinase/aminopeptidase-like"/>
</dbReference>
<dbReference type="Proteomes" id="UP000184465">
    <property type="component" value="Unassembled WGS sequence"/>
</dbReference>
<dbReference type="InterPro" id="IPR050659">
    <property type="entry name" value="Peptidase_M24B"/>
</dbReference>
<dbReference type="CDD" id="cd01092">
    <property type="entry name" value="APP-like"/>
    <property type="match status" value="1"/>
</dbReference>
<dbReference type="InterPro" id="IPR000994">
    <property type="entry name" value="Pept_M24"/>
</dbReference>
<dbReference type="STRING" id="1121301.SAMN02745912_03120"/>
<keyword evidence="3" id="KW-0031">Aminopeptidase</keyword>
<evidence type="ECO:0000313" key="3">
    <source>
        <dbReference type="EMBL" id="SHK37665.1"/>
    </source>
</evidence>
<dbReference type="RefSeq" id="WP_073152120.1">
    <property type="nucleotide sequence ID" value="NZ_FRAG01000052.1"/>
</dbReference>
<protein>
    <submittedName>
        <fullName evidence="3">Xaa-Pro aminopeptidase</fullName>
    </submittedName>
</protein>
<dbReference type="Pfam" id="PF01321">
    <property type="entry name" value="Creatinase_N"/>
    <property type="match status" value="1"/>
</dbReference>
<sequence length="357" mass="40332">MERIKKLLKIMKEKEVDGFLVSSEANVTYLSNFTGDSSYLVVSPKGCAFFTDGRYTEQAEAQCHKGIEIIKWLENKRNGIQSYSHAVKAFGIKRLAFEATQIPYSTYKSLNEGLNGIELVPLSGIIEEIRMIKDKQEIEALRTACEISDKALELTIPYIKPGVTEMEIVARLEYNLKSNGAEGLSFDTMVLSGAKTSLLHGRPDSKRLENGDYILFDFGALYKGYHADISRTFILGKADNKQKELYQIIQSAEMEGIKSLKPGISARIPDKRVREIIPQEYIDYYYPGLGHGVGLQVHEDPSLSHDSKFELEKDMILTVEPGIYIPSWGGLRIEDTVLITENSYEILNKFPRDLRIL</sequence>
<evidence type="ECO:0000313" key="4">
    <source>
        <dbReference type="Proteomes" id="UP000184465"/>
    </source>
</evidence>
<gene>
    <name evidence="3" type="ORF">SAMN02745912_03120</name>
</gene>
<proteinExistence type="predicted"/>
<dbReference type="OrthoDB" id="9806388at2"/>
<keyword evidence="3" id="KW-0378">Hydrolase</keyword>
<dbReference type="AlphaFoldDB" id="A0A1M6RYW9"/>
<feature type="domain" description="Creatinase N-terminal" evidence="2">
    <location>
        <begin position="3"/>
        <end position="132"/>
    </location>
</feature>
<dbReference type="Gene3D" id="3.40.350.10">
    <property type="entry name" value="Creatinase/prolidase N-terminal domain"/>
    <property type="match status" value="1"/>
</dbReference>
<keyword evidence="3" id="KW-0645">Protease</keyword>
<feature type="domain" description="Peptidase M24" evidence="1">
    <location>
        <begin position="139"/>
        <end position="341"/>
    </location>
</feature>
<reference evidence="4" key="1">
    <citation type="submission" date="2016-11" db="EMBL/GenBank/DDBJ databases">
        <authorList>
            <person name="Varghese N."/>
            <person name="Submissions S."/>
        </authorList>
    </citation>
    <scope>NUCLEOTIDE SEQUENCE [LARGE SCALE GENOMIC DNA]</scope>
    <source>
        <strain evidence="4">DSM 15212 / CIP 107654 / DViRD3</strain>
    </source>
</reference>
<dbReference type="InterPro" id="IPR000587">
    <property type="entry name" value="Creatinase_N"/>
</dbReference>
<dbReference type="PANTHER" id="PTHR46112:SF3">
    <property type="entry name" value="AMINOPEPTIDASE YPDF"/>
    <property type="match status" value="1"/>
</dbReference>
<evidence type="ECO:0000259" key="1">
    <source>
        <dbReference type="Pfam" id="PF00557"/>
    </source>
</evidence>
<dbReference type="GO" id="GO:0004177">
    <property type="term" value="F:aminopeptidase activity"/>
    <property type="evidence" value="ECO:0007669"/>
    <property type="project" value="UniProtKB-KW"/>
</dbReference>
<keyword evidence="4" id="KW-1185">Reference proteome</keyword>
<dbReference type="InterPro" id="IPR029149">
    <property type="entry name" value="Creatin/AminoP/Spt16_N"/>
</dbReference>
<name>A0A1M6RYW9_PARC5</name>
<dbReference type="Gene3D" id="3.90.230.10">
    <property type="entry name" value="Creatinase/methionine aminopeptidase superfamily"/>
    <property type="match status" value="1"/>
</dbReference>
<dbReference type="SUPFAM" id="SSF53092">
    <property type="entry name" value="Creatinase/prolidase N-terminal domain"/>
    <property type="match status" value="1"/>
</dbReference>
<dbReference type="SUPFAM" id="SSF55920">
    <property type="entry name" value="Creatinase/aminopeptidase"/>
    <property type="match status" value="1"/>
</dbReference>
<dbReference type="EMBL" id="FRAG01000052">
    <property type="protein sequence ID" value="SHK37665.1"/>
    <property type="molecule type" value="Genomic_DNA"/>
</dbReference>
<dbReference type="Pfam" id="PF00557">
    <property type="entry name" value="Peptidase_M24"/>
    <property type="match status" value="1"/>
</dbReference>
<evidence type="ECO:0000259" key="2">
    <source>
        <dbReference type="Pfam" id="PF01321"/>
    </source>
</evidence>
<organism evidence="3 4">
    <name type="scientific">Paramaledivibacter caminithermalis (strain DSM 15212 / CIP 107654 / DViRD3)</name>
    <name type="common">Clostridium caminithermale</name>
    <dbReference type="NCBI Taxonomy" id="1121301"/>
    <lineage>
        <taxon>Bacteria</taxon>
        <taxon>Bacillati</taxon>
        <taxon>Bacillota</taxon>
        <taxon>Clostridia</taxon>
        <taxon>Peptostreptococcales</taxon>
        <taxon>Caminicellaceae</taxon>
        <taxon>Paramaledivibacter</taxon>
    </lineage>
</organism>
<accession>A0A1M6RYW9</accession>